<dbReference type="InterPro" id="IPR033116">
    <property type="entry name" value="TRYPSIN_SER"/>
</dbReference>
<evidence type="ECO:0000256" key="5">
    <source>
        <dbReference type="ARBA" id="ARBA00023157"/>
    </source>
</evidence>
<keyword evidence="5" id="KW-1015">Disulfide bond</keyword>
<dbReference type="EMBL" id="VTPC01027371">
    <property type="protein sequence ID" value="KAF2891601.1"/>
    <property type="molecule type" value="Genomic_DNA"/>
</dbReference>
<dbReference type="CDD" id="cd00190">
    <property type="entry name" value="Tryp_SPc"/>
    <property type="match status" value="1"/>
</dbReference>
<dbReference type="PROSITE" id="PS50240">
    <property type="entry name" value="TRYPSIN_DOM"/>
    <property type="match status" value="1"/>
</dbReference>
<keyword evidence="3 6" id="KW-0378">Hydrolase</keyword>
<dbReference type="InterPro" id="IPR001314">
    <property type="entry name" value="Peptidase_S1A"/>
</dbReference>
<dbReference type="InterPro" id="IPR050430">
    <property type="entry name" value="Peptidase_S1"/>
</dbReference>
<dbReference type="InterPro" id="IPR018114">
    <property type="entry name" value="TRYPSIN_HIS"/>
</dbReference>
<dbReference type="Gene3D" id="2.40.10.10">
    <property type="entry name" value="Trypsin-like serine proteases"/>
    <property type="match status" value="1"/>
</dbReference>
<protein>
    <recommendedName>
        <fullName evidence="7">Peptidase S1 domain-containing protein</fullName>
    </recommendedName>
</protein>
<dbReference type="Pfam" id="PF00089">
    <property type="entry name" value="Trypsin"/>
    <property type="match status" value="1"/>
</dbReference>
<evidence type="ECO:0000256" key="6">
    <source>
        <dbReference type="RuleBase" id="RU363034"/>
    </source>
</evidence>
<dbReference type="SMART" id="SM00020">
    <property type="entry name" value="Tryp_SPc"/>
    <property type="match status" value="1"/>
</dbReference>
<organism evidence="8 9">
    <name type="scientific">Ignelater luminosus</name>
    <name type="common">Cucubano</name>
    <name type="synonym">Pyrophorus luminosus</name>
    <dbReference type="NCBI Taxonomy" id="2038154"/>
    <lineage>
        <taxon>Eukaryota</taxon>
        <taxon>Metazoa</taxon>
        <taxon>Ecdysozoa</taxon>
        <taxon>Arthropoda</taxon>
        <taxon>Hexapoda</taxon>
        <taxon>Insecta</taxon>
        <taxon>Pterygota</taxon>
        <taxon>Neoptera</taxon>
        <taxon>Endopterygota</taxon>
        <taxon>Coleoptera</taxon>
        <taxon>Polyphaga</taxon>
        <taxon>Elateriformia</taxon>
        <taxon>Elateroidea</taxon>
        <taxon>Elateridae</taxon>
        <taxon>Agrypninae</taxon>
        <taxon>Pyrophorini</taxon>
        <taxon>Ignelater</taxon>
    </lineage>
</organism>
<evidence type="ECO:0000256" key="4">
    <source>
        <dbReference type="ARBA" id="ARBA00022825"/>
    </source>
</evidence>
<evidence type="ECO:0000256" key="1">
    <source>
        <dbReference type="ARBA" id="ARBA00007664"/>
    </source>
</evidence>
<keyword evidence="4 6" id="KW-0720">Serine protease</keyword>
<gene>
    <name evidence="8" type="ORF">ILUMI_14572</name>
</gene>
<sequence>MDKAILIVLPVLVQLTSNQNPSLFLLNSLSIMFSHITVNMIVLVVITIILPGPSKPYSSDAEDKIIGGNDIPITKVPFVLCLATPPISPIHRPIHVCGASIIKKHWAITAAHCVDSLNDTKDVYIRGNTSYSDGRDSHHNIHTILKLYIHNRYNTSNPYFYDIALLQVKEPFDALYEKPIPLSGDHYKYKPDTAVTTFGWGVAVVTSVTFSPTLKTANLFLLDHGTCMWLYGIWYGGSLDNRHICVGGKLNKNICIGDSGGALVQNGKLIGVASWSAGECANNVVPVIFVRLSKFYNWIKERVTYRKHNAKRHFKVL</sequence>
<keyword evidence="9" id="KW-1185">Reference proteome</keyword>
<reference evidence="8" key="1">
    <citation type="submission" date="2019-08" db="EMBL/GenBank/DDBJ databases">
        <title>The genome of the North American firefly Photinus pyralis.</title>
        <authorList>
            <consortium name="Photinus pyralis genome working group"/>
            <person name="Fallon T.R."/>
            <person name="Sander Lower S.E."/>
            <person name="Weng J.-K."/>
        </authorList>
    </citation>
    <scope>NUCLEOTIDE SEQUENCE</scope>
    <source>
        <strain evidence="8">TRF0915ILg1</strain>
        <tissue evidence="8">Whole body</tissue>
    </source>
</reference>
<dbReference type="PROSITE" id="PS00134">
    <property type="entry name" value="TRYPSIN_HIS"/>
    <property type="match status" value="1"/>
</dbReference>
<name>A0A8K0GAC2_IGNLU</name>
<dbReference type="OrthoDB" id="10059102at2759"/>
<keyword evidence="2 6" id="KW-0645">Protease</keyword>
<dbReference type="SUPFAM" id="SSF50494">
    <property type="entry name" value="Trypsin-like serine proteases"/>
    <property type="match status" value="1"/>
</dbReference>
<dbReference type="PANTHER" id="PTHR24276">
    <property type="entry name" value="POLYSERASE-RELATED"/>
    <property type="match status" value="1"/>
</dbReference>
<dbReference type="GO" id="GO:0004252">
    <property type="term" value="F:serine-type endopeptidase activity"/>
    <property type="evidence" value="ECO:0007669"/>
    <property type="project" value="InterPro"/>
</dbReference>
<dbReference type="PRINTS" id="PR00722">
    <property type="entry name" value="CHYMOTRYPSIN"/>
</dbReference>
<dbReference type="InterPro" id="IPR001254">
    <property type="entry name" value="Trypsin_dom"/>
</dbReference>
<dbReference type="PROSITE" id="PS00135">
    <property type="entry name" value="TRYPSIN_SER"/>
    <property type="match status" value="1"/>
</dbReference>
<evidence type="ECO:0000256" key="2">
    <source>
        <dbReference type="ARBA" id="ARBA00022670"/>
    </source>
</evidence>
<comment type="similarity">
    <text evidence="1">Belongs to the peptidase S1 family.</text>
</comment>
<comment type="caution">
    <text evidence="8">The sequence shown here is derived from an EMBL/GenBank/DDBJ whole genome shotgun (WGS) entry which is preliminary data.</text>
</comment>
<accession>A0A8K0GAC2</accession>
<dbReference type="FunFam" id="2.40.10.10:FF:000068">
    <property type="entry name" value="transmembrane protease serine 2"/>
    <property type="match status" value="1"/>
</dbReference>
<dbReference type="PANTHER" id="PTHR24276:SF98">
    <property type="entry name" value="FI18310P1-RELATED"/>
    <property type="match status" value="1"/>
</dbReference>
<dbReference type="InterPro" id="IPR043504">
    <property type="entry name" value="Peptidase_S1_PA_chymotrypsin"/>
</dbReference>
<evidence type="ECO:0000259" key="7">
    <source>
        <dbReference type="PROSITE" id="PS50240"/>
    </source>
</evidence>
<dbReference type="Proteomes" id="UP000801492">
    <property type="component" value="Unassembled WGS sequence"/>
</dbReference>
<dbReference type="InterPro" id="IPR009003">
    <property type="entry name" value="Peptidase_S1_PA"/>
</dbReference>
<proteinExistence type="inferred from homology"/>
<evidence type="ECO:0000313" key="8">
    <source>
        <dbReference type="EMBL" id="KAF2891601.1"/>
    </source>
</evidence>
<evidence type="ECO:0000313" key="9">
    <source>
        <dbReference type="Proteomes" id="UP000801492"/>
    </source>
</evidence>
<feature type="non-terminal residue" evidence="8">
    <location>
        <position position="317"/>
    </location>
</feature>
<evidence type="ECO:0000256" key="3">
    <source>
        <dbReference type="ARBA" id="ARBA00022801"/>
    </source>
</evidence>
<feature type="domain" description="Peptidase S1" evidence="7">
    <location>
        <begin position="65"/>
        <end position="304"/>
    </location>
</feature>
<dbReference type="GO" id="GO:0006508">
    <property type="term" value="P:proteolysis"/>
    <property type="evidence" value="ECO:0007669"/>
    <property type="project" value="UniProtKB-KW"/>
</dbReference>
<dbReference type="AlphaFoldDB" id="A0A8K0GAC2"/>